<keyword evidence="3" id="KW-1185">Reference proteome</keyword>
<dbReference type="AlphaFoldDB" id="A0A164P3W1"/>
<feature type="region of interest" description="Disordered" evidence="1">
    <location>
        <begin position="400"/>
        <end position="459"/>
    </location>
</feature>
<organism evidence="2 3">
    <name type="scientific">Sistotremastrum niveocremeum HHB9708</name>
    <dbReference type="NCBI Taxonomy" id="1314777"/>
    <lineage>
        <taxon>Eukaryota</taxon>
        <taxon>Fungi</taxon>
        <taxon>Dikarya</taxon>
        <taxon>Basidiomycota</taxon>
        <taxon>Agaricomycotina</taxon>
        <taxon>Agaricomycetes</taxon>
        <taxon>Sistotremastrales</taxon>
        <taxon>Sistotremastraceae</taxon>
        <taxon>Sertulicium</taxon>
        <taxon>Sertulicium niveocremeum</taxon>
    </lineage>
</organism>
<evidence type="ECO:0000313" key="3">
    <source>
        <dbReference type="Proteomes" id="UP000076722"/>
    </source>
</evidence>
<evidence type="ECO:0000313" key="2">
    <source>
        <dbReference type="EMBL" id="KZS88334.1"/>
    </source>
</evidence>
<reference evidence="2 3" key="1">
    <citation type="journal article" date="2016" name="Mol. Biol. Evol.">
        <title>Comparative Genomics of Early-Diverging Mushroom-Forming Fungi Provides Insights into the Origins of Lignocellulose Decay Capabilities.</title>
        <authorList>
            <person name="Nagy L.G."/>
            <person name="Riley R."/>
            <person name="Tritt A."/>
            <person name="Adam C."/>
            <person name="Daum C."/>
            <person name="Floudas D."/>
            <person name="Sun H."/>
            <person name="Yadav J.S."/>
            <person name="Pangilinan J."/>
            <person name="Larsson K.H."/>
            <person name="Matsuura K."/>
            <person name="Barry K."/>
            <person name="Labutti K."/>
            <person name="Kuo R."/>
            <person name="Ohm R.A."/>
            <person name="Bhattacharya S.S."/>
            <person name="Shirouzu T."/>
            <person name="Yoshinaga Y."/>
            <person name="Martin F.M."/>
            <person name="Grigoriev I.V."/>
            <person name="Hibbett D.S."/>
        </authorList>
    </citation>
    <scope>NUCLEOTIDE SEQUENCE [LARGE SCALE GENOMIC DNA]</scope>
    <source>
        <strain evidence="2 3">HHB9708</strain>
    </source>
</reference>
<name>A0A164P3W1_9AGAM</name>
<dbReference type="EMBL" id="KV419437">
    <property type="protein sequence ID" value="KZS88334.1"/>
    <property type="molecule type" value="Genomic_DNA"/>
</dbReference>
<dbReference type="OrthoDB" id="3235609at2759"/>
<gene>
    <name evidence="2" type="ORF">SISNIDRAFT_262682</name>
</gene>
<protein>
    <submittedName>
        <fullName evidence="2">Uncharacterized protein</fullName>
    </submittedName>
</protein>
<evidence type="ECO:0000256" key="1">
    <source>
        <dbReference type="SAM" id="MobiDB-lite"/>
    </source>
</evidence>
<feature type="compositionally biased region" description="Polar residues" evidence="1">
    <location>
        <begin position="432"/>
        <end position="443"/>
    </location>
</feature>
<proteinExistence type="predicted"/>
<accession>A0A164P3W1</accession>
<sequence length="459" mass="52178">MHLYYQISGRSGSHAHNIGLRDASQTARSLFQFWRSDTPLELVLGMKAGGSTYILIPCDEWTRRFKLRPPTLPPHQPDAFLSRSPIYFHTETDLFNKLLTYSPKKSKSKRNDEISEANPLGLFSTELDNTSPRVSFEHSRMLWRLLTDPSHTKLSRYDLPDRQLHSSAIIICLAANSWMSESRDTREVVLDVAWNVIGPEELLNEAKLTKIKHFIVEENQILCHCNGQERGHFRFGESTIAPLSVVTQEIQKLFDNAPAHTVVVLSNYELYMKDVMIQGLGLESSNWEIGLSGLLGFSQVGIKSVVDQKHGKFENIAKYPRFSGGKSLVDIAEFYETLSTVIGSKKSVWDIAEWMNLSHGFERKPCAGNECWLLMTIWKTMVSGSAIDEMMRQLKPSVKLPIQPKEQSPERNGDATANYNIFDDMENMPEELTSSNVPQQPELTDSGFDDFNDFYDDDD</sequence>
<dbReference type="Proteomes" id="UP000076722">
    <property type="component" value="Unassembled WGS sequence"/>
</dbReference>
<feature type="compositionally biased region" description="Acidic residues" evidence="1">
    <location>
        <begin position="447"/>
        <end position="459"/>
    </location>
</feature>